<reference evidence="1 2" key="1">
    <citation type="submission" date="2014-09" db="EMBL/GenBank/DDBJ databases">
        <authorList>
            <person name="Magalhaes I.L.F."/>
            <person name="Oliveira U."/>
            <person name="Santos F.R."/>
            <person name="Vidigal T.H.D.A."/>
            <person name="Brescovit A.D."/>
            <person name="Santos A.J."/>
        </authorList>
    </citation>
    <scope>NUCLEOTIDE SEQUENCE [LARGE SCALE GENOMIC DNA]</scope>
</reference>
<keyword evidence="2" id="KW-1185">Reference proteome</keyword>
<organism evidence="1 2">
    <name type="scientific">Ceraceosorus bombacis</name>
    <dbReference type="NCBI Taxonomy" id="401625"/>
    <lineage>
        <taxon>Eukaryota</taxon>
        <taxon>Fungi</taxon>
        <taxon>Dikarya</taxon>
        <taxon>Basidiomycota</taxon>
        <taxon>Ustilaginomycotina</taxon>
        <taxon>Exobasidiomycetes</taxon>
        <taxon>Ceraceosorales</taxon>
        <taxon>Ceraceosoraceae</taxon>
        <taxon>Ceraceosorus</taxon>
    </lineage>
</organism>
<dbReference type="AlphaFoldDB" id="A0A0P1BC70"/>
<accession>A0A0P1BC70</accession>
<protein>
    <submittedName>
        <fullName evidence="1">Uncharacterized protein</fullName>
    </submittedName>
</protein>
<name>A0A0P1BC70_9BASI</name>
<sequence>MKHSMLAETITSIDRSSFVLNARAPAFTVTPSPQILFHLFRLVSTHKYAFSHVAQCKHYCYHS</sequence>
<dbReference type="Proteomes" id="UP000054845">
    <property type="component" value="Unassembled WGS sequence"/>
</dbReference>
<proteinExistence type="predicted"/>
<dbReference type="EMBL" id="CCYA01000192">
    <property type="protein sequence ID" value="CEH12900.1"/>
    <property type="molecule type" value="Genomic_DNA"/>
</dbReference>
<evidence type="ECO:0000313" key="2">
    <source>
        <dbReference type="Proteomes" id="UP000054845"/>
    </source>
</evidence>
<evidence type="ECO:0000313" key="1">
    <source>
        <dbReference type="EMBL" id="CEH12900.1"/>
    </source>
</evidence>